<keyword evidence="2" id="KW-0472">Membrane</keyword>
<keyword evidence="2" id="KW-1133">Transmembrane helix</keyword>
<accession>A0A858REJ3</accession>
<feature type="transmembrane region" description="Helical" evidence="2">
    <location>
        <begin position="12"/>
        <end position="36"/>
    </location>
</feature>
<keyword evidence="2" id="KW-0812">Transmembrane</keyword>
<reference evidence="3 4" key="1">
    <citation type="submission" date="2020-04" db="EMBL/GenBank/DDBJ databases">
        <title>Luteolibacter sp. G-1-1-1 isolated from soil.</title>
        <authorList>
            <person name="Dahal R.H."/>
        </authorList>
    </citation>
    <scope>NUCLEOTIDE SEQUENCE [LARGE SCALE GENOMIC DNA]</scope>
    <source>
        <strain evidence="3 4">G-1-1-1</strain>
    </source>
</reference>
<evidence type="ECO:0000256" key="2">
    <source>
        <dbReference type="SAM" id="Phobius"/>
    </source>
</evidence>
<keyword evidence="4" id="KW-1185">Reference proteome</keyword>
<protein>
    <submittedName>
        <fullName evidence="3">Uncharacterized protein</fullName>
    </submittedName>
</protein>
<organism evidence="3 4">
    <name type="scientific">Luteolibacter luteus</name>
    <dbReference type="NCBI Taxonomy" id="2728835"/>
    <lineage>
        <taxon>Bacteria</taxon>
        <taxon>Pseudomonadati</taxon>
        <taxon>Verrucomicrobiota</taxon>
        <taxon>Verrucomicrobiia</taxon>
        <taxon>Verrucomicrobiales</taxon>
        <taxon>Verrucomicrobiaceae</taxon>
        <taxon>Luteolibacter</taxon>
    </lineage>
</organism>
<name>A0A858REJ3_9BACT</name>
<dbReference type="RefSeq" id="WP_169453503.1">
    <property type="nucleotide sequence ID" value="NZ_CP051774.1"/>
</dbReference>
<dbReference type="EMBL" id="CP051774">
    <property type="protein sequence ID" value="QJE95247.1"/>
    <property type="molecule type" value="Genomic_DNA"/>
</dbReference>
<dbReference type="KEGG" id="luo:HHL09_05475"/>
<evidence type="ECO:0000313" key="3">
    <source>
        <dbReference type="EMBL" id="QJE95247.1"/>
    </source>
</evidence>
<gene>
    <name evidence="3" type="ORF">HHL09_05475</name>
</gene>
<evidence type="ECO:0000256" key="1">
    <source>
        <dbReference type="SAM" id="MobiDB-lite"/>
    </source>
</evidence>
<dbReference type="Proteomes" id="UP000501812">
    <property type="component" value="Chromosome"/>
</dbReference>
<sequence>MPAAPKKKSGCLRLLLIITGCSLGALILMAVIGALVSPSPQTEQGPATPVTRPEKRPPATVQAPAESPPAPSLPEQVEELARKEFGDRFERVFVTQDTTGTWNIIINVFDENPGAASLQRSIIRLAALCHPEGLKVGQFEVAAWSNFVDGLGNVERKGLVRAHLRPEVAPKVNWKNEVMIEFHAAFATEFVHPAFKQKWADSDIL</sequence>
<feature type="region of interest" description="Disordered" evidence="1">
    <location>
        <begin position="38"/>
        <end position="75"/>
    </location>
</feature>
<evidence type="ECO:0000313" key="4">
    <source>
        <dbReference type="Proteomes" id="UP000501812"/>
    </source>
</evidence>
<dbReference type="AlphaFoldDB" id="A0A858REJ3"/>
<proteinExistence type="predicted"/>